<feature type="transmembrane region" description="Helical" evidence="6">
    <location>
        <begin position="178"/>
        <end position="196"/>
    </location>
</feature>
<evidence type="ECO:0000256" key="5">
    <source>
        <dbReference type="ARBA" id="ARBA00023136"/>
    </source>
</evidence>
<feature type="transmembrane region" description="Helical" evidence="6">
    <location>
        <begin position="124"/>
        <end position="142"/>
    </location>
</feature>
<evidence type="ECO:0000313" key="8">
    <source>
        <dbReference type="EMBL" id="EHO16058.1"/>
    </source>
</evidence>
<proteinExistence type="inferred from homology"/>
<reference evidence="8 9" key="1">
    <citation type="submission" date="2011-10" db="EMBL/GenBank/DDBJ databases">
        <title>The Genome Sequence of Lachnospiraceae bacterium ACC2.</title>
        <authorList>
            <consortium name="The Broad Institute Genome Sequencing Platform"/>
            <person name="Earl A."/>
            <person name="Ward D."/>
            <person name="Feldgarden M."/>
            <person name="Gevers D."/>
            <person name="Sizova M."/>
            <person name="Hazen A."/>
            <person name="Epstein S."/>
            <person name="Young S.K."/>
            <person name="Zeng Q."/>
            <person name="Gargeya S."/>
            <person name="Fitzgerald M."/>
            <person name="Haas B."/>
            <person name="Abouelleil A."/>
            <person name="Alvarado L."/>
            <person name="Arachchi H.M."/>
            <person name="Berlin A."/>
            <person name="Brown A."/>
            <person name="Chapman S.B."/>
            <person name="Chen Z."/>
            <person name="Dunbar C."/>
            <person name="Freedman E."/>
            <person name="Gearin G."/>
            <person name="Goldberg J."/>
            <person name="Griggs A."/>
            <person name="Gujja S."/>
            <person name="Heiman D."/>
            <person name="Howarth C."/>
            <person name="Larson L."/>
            <person name="Lui A."/>
            <person name="MacDonald P.J.P."/>
            <person name="Montmayeur A."/>
            <person name="Murphy C."/>
            <person name="Neiman D."/>
            <person name="Pearson M."/>
            <person name="Priest M."/>
            <person name="Roberts A."/>
            <person name="Saif S."/>
            <person name="Shea T."/>
            <person name="Shenoy N."/>
            <person name="Sisk P."/>
            <person name="Stolte C."/>
            <person name="Sykes S."/>
            <person name="Wortman J."/>
            <person name="Nusbaum C."/>
            <person name="Birren B."/>
        </authorList>
    </citation>
    <scope>NUCLEOTIDE SEQUENCE [LARGE SCALE GENOMIC DNA]</scope>
    <source>
        <strain evidence="8 9">ACC2</strain>
    </source>
</reference>
<protein>
    <recommendedName>
        <fullName evidence="7">EamA domain-containing protein</fullName>
    </recommendedName>
</protein>
<feature type="transmembrane region" description="Helical" evidence="6">
    <location>
        <begin position="238"/>
        <end position="255"/>
    </location>
</feature>
<accession>A0AA37DFT7</accession>
<evidence type="ECO:0000256" key="2">
    <source>
        <dbReference type="ARBA" id="ARBA00007362"/>
    </source>
</evidence>
<evidence type="ECO:0000256" key="1">
    <source>
        <dbReference type="ARBA" id="ARBA00004141"/>
    </source>
</evidence>
<feature type="transmembrane region" description="Helical" evidence="6">
    <location>
        <begin position="208"/>
        <end position="231"/>
    </location>
</feature>
<feature type="domain" description="EamA" evidence="7">
    <location>
        <begin position="7"/>
        <end position="138"/>
    </location>
</feature>
<feature type="transmembrane region" description="Helical" evidence="6">
    <location>
        <begin position="261"/>
        <end position="279"/>
    </location>
</feature>
<evidence type="ECO:0000256" key="4">
    <source>
        <dbReference type="ARBA" id="ARBA00022989"/>
    </source>
</evidence>
<keyword evidence="5 6" id="KW-0472">Membrane</keyword>
<comment type="caution">
    <text evidence="8">The sequence shown here is derived from an EMBL/GenBank/DDBJ whole genome shotgun (WGS) entry which is preliminary data.</text>
</comment>
<feature type="domain" description="EamA" evidence="7">
    <location>
        <begin position="149"/>
        <end position="274"/>
    </location>
</feature>
<comment type="subcellular location">
    <subcellularLocation>
        <location evidence="1">Membrane</location>
        <topology evidence="1">Multi-pass membrane protein</topology>
    </subcellularLocation>
</comment>
<evidence type="ECO:0000256" key="3">
    <source>
        <dbReference type="ARBA" id="ARBA00022692"/>
    </source>
</evidence>
<dbReference type="PANTHER" id="PTHR22911:SF6">
    <property type="entry name" value="SOLUTE CARRIER FAMILY 35 MEMBER G1"/>
    <property type="match status" value="1"/>
</dbReference>
<dbReference type="EMBL" id="AGEL01000013">
    <property type="protein sequence ID" value="EHO16058.1"/>
    <property type="molecule type" value="Genomic_DNA"/>
</dbReference>
<dbReference type="InterPro" id="IPR037185">
    <property type="entry name" value="EmrE-like"/>
</dbReference>
<dbReference type="AlphaFoldDB" id="A0AA37DFT7"/>
<dbReference type="Proteomes" id="UP000018466">
    <property type="component" value="Unassembled WGS sequence"/>
</dbReference>
<sequence>MRGNTAKGILFIVLAAAGFSLMAVFVRLAGPLPVMQKVFFRNLVAALVAIFMLRRAGEPFRIGKGNRLAVFLRSFVGMLGVIANFWAIDHLPIADSTMLNKMSPFFAILMSLFILRERPVKRDWFCLLVALTGAILVIKPGIGLASVSALVGLFGGFCAGTAYTFVRKAGQGGVKGPVIILSFSVFSCITVLPLMLAGYEPMGVRQLAFLLLSGCAAALGQLGITMAYTYAPAKEISVYDYIQVVFAALFGFLLFGELPDLLSVFGYVLIVGTAVYRFLASKKTA</sequence>
<evidence type="ECO:0000259" key="7">
    <source>
        <dbReference type="Pfam" id="PF00892"/>
    </source>
</evidence>
<dbReference type="PANTHER" id="PTHR22911">
    <property type="entry name" value="ACYL-MALONYL CONDENSING ENZYME-RELATED"/>
    <property type="match status" value="1"/>
</dbReference>
<name>A0AA37DFT7_9FIRM</name>
<dbReference type="GO" id="GO:0016020">
    <property type="term" value="C:membrane"/>
    <property type="evidence" value="ECO:0007669"/>
    <property type="project" value="UniProtKB-SubCell"/>
</dbReference>
<evidence type="ECO:0000256" key="6">
    <source>
        <dbReference type="SAM" id="Phobius"/>
    </source>
</evidence>
<keyword evidence="9" id="KW-1185">Reference proteome</keyword>
<organism evidence="8 9">
    <name type="scientific">Stomatobaculum longum</name>
    <dbReference type="NCBI Taxonomy" id="796942"/>
    <lineage>
        <taxon>Bacteria</taxon>
        <taxon>Bacillati</taxon>
        <taxon>Bacillota</taxon>
        <taxon>Clostridia</taxon>
        <taxon>Lachnospirales</taxon>
        <taxon>Lachnospiraceae</taxon>
        <taxon>Stomatobaculum</taxon>
    </lineage>
</organism>
<dbReference type="SUPFAM" id="SSF103481">
    <property type="entry name" value="Multidrug resistance efflux transporter EmrE"/>
    <property type="match status" value="2"/>
</dbReference>
<feature type="transmembrane region" description="Helical" evidence="6">
    <location>
        <begin position="98"/>
        <end position="115"/>
    </location>
</feature>
<feature type="transmembrane region" description="Helical" evidence="6">
    <location>
        <begin position="68"/>
        <end position="86"/>
    </location>
</feature>
<comment type="similarity">
    <text evidence="2">Belongs to the EamA transporter family.</text>
</comment>
<evidence type="ECO:0000313" key="9">
    <source>
        <dbReference type="Proteomes" id="UP000018466"/>
    </source>
</evidence>
<feature type="transmembrane region" description="Helical" evidence="6">
    <location>
        <begin position="39"/>
        <end position="56"/>
    </location>
</feature>
<keyword evidence="3 6" id="KW-0812">Transmembrane</keyword>
<dbReference type="Pfam" id="PF00892">
    <property type="entry name" value="EamA"/>
    <property type="match status" value="2"/>
</dbReference>
<keyword evidence="4 6" id="KW-1133">Transmembrane helix</keyword>
<dbReference type="InterPro" id="IPR000620">
    <property type="entry name" value="EamA_dom"/>
</dbReference>
<gene>
    <name evidence="8" type="ORF">HMPREF9623_01604</name>
</gene>
<feature type="transmembrane region" description="Helical" evidence="6">
    <location>
        <begin position="148"/>
        <end position="166"/>
    </location>
</feature>